<dbReference type="GO" id="GO:0032543">
    <property type="term" value="P:mitochondrial translation"/>
    <property type="evidence" value="ECO:0007669"/>
    <property type="project" value="TreeGrafter"/>
</dbReference>
<gene>
    <name evidence="2" type="ORF">NEZAVI_LOCUS10918</name>
</gene>
<dbReference type="PANTHER" id="PTHR14520">
    <property type="entry name" value="MITOCHONDRIAL RIBOSOMAL PROTEIN 63"/>
    <property type="match status" value="1"/>
</dbReference>
<feature type="coiled-coil region" evidence="1">
    <location>
        <begin position="77"/>
        <end position="104"/>
    </location>
</feature>
<dbReference type="OrthoDB" id="6019958at2759"/>
<keyword evidence="1" id="KW-0175">Coiled coil</keyword>
<proteinExistence type="predicted"/>
<dbReference type="GO" id="GO:0003735">
    <property type="term" value="F:structural constituent of ribosome"/>
    <property type="evidence" value="ECO:0007669"/>
    <property type="project" value="TreeGrafter"/>
</dbReference>
<dbReference type="EMBL" id="OV725081">
    <property type="protein sequence ID" value="CAH1401994.1"/>
    <property type="molecule type" value="Genomic_DNA"/>
</dbReference>
<sequence>MGERQVFPRQIKSTLLSKVSAIYKTDIELKKDRIVKPVTKKAVELLKKDLALEEENMFYLRHPFLTREQSAGHARYLQKYETRLQKYRNQRNEKFAKHRTLKNELSHLKTKEQWEFTAGSLPIYIGLEWWKAMYALFAKRTRCTTCNSQYAPLCQISAIILMGSAQTQAMESWWNCIGLTGAKWSNIQRQR</sequence>
<accession>A0A9P0MR70</accession>
<name>A0A9P0MR70_NEZVI</name>
<reference evidence="2" key="1">
    <citation type="submission" date="2022-01" db="EMBL/GenBank/DDBJ databases">
        <authorList>
            <person name="King R."/>
        </authorList>
    </citation>
    <scope>NUCLEOTIDE SEQUENCE</scope>
</reference>
<evidence type="ECO:0000313" key="2">
    <source>
        <dbReference type="EMBL" id="CAH1401994.1"/>
    </source>
</evidence>
<dbReference type="PANTHER" id="PTHR14520:SF4">
    <property type="entry name" value="LARGE RIBOSOMAL SUBUNIT PROTEIN ML63"/>
    <property type="match status" value="1"/>
</dbReference>
<dbReference type="InterPro" id="IPR016576">
    <property type="entry name" value="Ribosomal_mL63"/>
</dbReference>
<evidence type="ECO:0000313" key="3">
    <source>
        <dbReference type="Proteomes" id="UP001152798"/>
    </source>
</evidence>
<organism evidence="2 3">
    <name type="scientific">Nezara viridula</name>
    <name type="common">Southern green stink bug</name>
    <name type="synonym">Cimex viridulus</name>
    <dbReference type="NCBI Taxonomy" id="85310"/>
    <lineage>
        <taxon>Eukaryota</taxon>
        <taxon>Metazoa</taxon>
        <taxon>Ecdysozoa</taxon>
        <taxon>Arthropoda</taxon>
        <taxon>Hexapoda</taxon>
        <taxon>Insecta</taxon>
        <taxon>Pterygota</taxon>
        <taxon>Neoptera</taxon>
        <taxon>Paraneoptera</taxon>
        <taxon>Hemiptera</taxon>
        <taxon>Heteroptera</taxon>
        <taxon>Panheteroptera</taxon>
        <taxon>Pentatomomorpha</taxon>
        <taxon>Pentatomoidea</taxon>
        <taxon>Pentatomidae</taxon>
        <taxon>Pentatominae</taxon>
        <taxon>Nezara</taxon>
    </lineage>
</organism>
<dbReference type="Pfam" id="PF14978">
    <property type="entry name" value="MRP-63"/>
    <property type="match status" value="1"/>
</dbReference>
<protein>
    <submittedName>
        <fullName evidence="2">Uncharacterized protein</fullName>
    </submittedName>
</protein>
<keyword evidence="3" id="KW-1185">Reference proteome</keyword>
<dbReference type="Proteomes" id="UP001152798">
    <property type="component" value="Chromosome 5"/>
</dbReference>
<dbReference type="AlphaFoldDB" id="A0A9P0MR70"/>
<evidence type="ECO:0000256" key="1">
    <source>
        <dbReference type="SAM" id="Coils"/>
    </source>
</evidence>
<dbReference type="GO" id="GO:0005761">
    <property type="term" value="C:mitochondrial ribosome"/>
    <property type="evidence" value="ECO:0007669"/>
    <property type="project" value="InterPro"/>
</dbReference>